<accession>A0A6A4H4H0</accession>
<organism evidence="1 2">
    <name type="scientific">Gymnopus androsaceus JB14</name>
    <dbReference type="NCBI Taxonomy" id="1447944"/>
    <lineage>
        <taxon>Eukaryota</taxon>
        <taxon>Fungi</taxon>
        <taxon>Dikarya</taxon>
        <taxon>Basidiomycota</taxon>
        <taxon>Agaricomycotina</taxon>
        <taxon>Agaricomycetes</taxon>
        <taxon>Agaricomycetidae</taxon>
        <taxon>Agaricales</taxon>
        <taxon>Marasmiineae</taxon>
        <taxon>Omphalotaceae</taxon>
        <taxon>Gymnopus</taxon>
    </lineage>
</organism>
<evidence type="ECO:0000313" key="2">
    <source>
        <dbReference type="Proteomes" id="UP000799118"/>
    </source>
</evidence>
<keyword evidence="2" id="KW-1185">Reference proteome</keyword>
<reference evidence="1" key="1">
    <citation type="journal article" date="2019" name="Environ. Microbiol.">
        <title>Fungal ecological strategies reflected in gene transcription - a case study of two litter decomposers.</title>
        <authorList>
            <person name="Barbi F."/>
            <person name="Kohler A."/>
            <person name="Barry K."/>
            <person name="Baskaran P."/>
            <person name="Daum C."/>
            <person name="Fauchery L."/>
            <person name="Ihrmark K."/>
            <person name="Kuo A."/>
            <person name="LaButti K."/>
            <person name="Lipzen A."/>
            <person name="Morin E."/>
            <person name="Grigoriev I.V."/>
            <person name="Henrissat B."/>
            <person name="Lindahl B."/>
            <person name="Martin F."/>
        </authorList>
    </citation>
    <scope>NUCLEOTIDE SEQUENCE</scope>
    <source>
        <strain evidence="1">JB14</strain>
    </source>
</reference>
<dbReference type="AlphaFoldDB" id="A0A6A4H4H0"/>
<proteinExistence type="predicted"/>
<dbReference type="EMBL" id="ML769581">
    <property type="protein sequence ID" value="KAE9393072.1"/>
    <property type="molecule type" value="Genomic_DNA"/>
</dbReference>
<gene>
    <name evidence="1" type="ORF">BT96DRAFT_944176</name>
</gene>
<name>A0A6A4H4H0_9AGAR</name>
<sequence>MKRNDYCLTFLRSSLTISWSNSIREDRTLVGRSQWIAHYHLFRSRSITLAPQDLEQIHGISEKESLLAVLTWSTKLLIPYLPQRETKSPQFSPVPKPQNVLLKERKVSSTVYLRRWFSFGAAPREGCVGFVFSWVCPFDRDDAALVPASPSKSLAELYFGR</sequence>
<evidence type="ECO:0000313" key="1">
    <source>
        <dbReference type="EMBL" id="KAE9393072.1"/>
    </source>
</evidence>
<dbReference type="Proteomes" id="UP000799118">
    <property type="component" value="Unassembled WGS sequence"/>
</dbReference>
<protein>
    <submittedName>
        <fullName evidence="1">Uncharacterized protein</fullName>
    </submittedName>
</protein>